<evidence type="ECO:0000313" key="4">
    <source>
        <dbReference type="EnsemblMetazoa" id="KAF7494519.1"/>
    </source>
</evidence>
<dbReference type="PANTHER" id="PTHR31193:SF1">
    <property type="entry name" value="TRANSMEMBRANE PROTEIN 268"/>
    <property type="match status" value="1"/>
</dbReference>
<dbReference type="EnsemblMetazoa" id="SSS_1777s_mrna">
    <property type="protein sequence ID" value="KAF7494519.1"/>
    <property type="gene ID" value="SSS_1777"/>
</dbReference>
<name>A0A834VGP5_SARSC</name>
<accession>A0A834VGP5</accession>
<organism evidence="3">
    <name type="scientific">Sarcoptes scabiei</name>
    <name type="common">Itch mite</name>
    <name type="synonym">Acarus scabiei</name>
    <dbReference type="NCBI Taxonomy" id="52283"/>
    <lineage>
        <taxon>Eukaryota</taxon>
        <taxon>Metazoa</taxon>
        <taxon>Ecdysozoa</taxon>
        <taxon>Arthropoda</taxon>
        <taxon>Chelicerata</taxon>
        <taxon>Arachnida</taxon>
        <taxon>Acari</taxon>
        <taxon>Acariformes</taxon>
        <taxon>Sarcoptiformes</taxon>
        <taxon>Astigmata</taxon>
        <taxon>Psoroptidia</taxon>
        <taxon>Sarcoptoidea</taxon>
        <taxon>Sarcoptidae</taxon>
        <taxon>Sarcoptinae</taxon>
        <taxon>Sarcoptes</taxon>
    </lineage>
</organism>
<dbReference type="EMBL" id="WVUK01000053">
    <property type="protein sequence ID" value="KAF7494519.1"/>
    <property type="molecule type" value="Genomic_DNA"/>
</dbReference>
<dbReference type="InterPro" id="IPR028054">
    <property type="entry name" value="DUF4481"/>
</dbReference>
<dbReference type="AlphaFoldDB" id="A0A834VGP5"/>
<keyword evidence="2" id="KW-0472">Membrane</keyword>
<sequence length="476" mass="53866">MDHSVNPDSSISRTEKLADPLNSDQSVWVRFDESDPTSQSNNEVNRIESNKNRSNTDSIRSTSIDQNNQSSFAIEQNNNRENEFATIDLSNAISSVKLNGSSIHDSNTMVQNNLDKSILTQSSSTSTSSSIGLQSTTNHKFANGDFIVTLYPLNDRCAWITPARFKAHLVPEELMAQPLTLTVEDYVSTMSILLNDYRFYLYIILHKRILSIWFIFSIIILFGLMASGPKGLTVFLAAISWLILNAIGIFIVIFIKTRLYRMLEECLSQVNGIFSRHNIFVGVDDRGHFSCHKINLIFVYFDPKYCIKFLQDMLKNSVNSSSNIVNYSDTIEQITNEDIIITGNSGNTKISQKEKQAERLLLRYSQHWIRQYGRERMSLSIAGGDDGGQRSTMTSTSQQSSNDIPPRHCRKAKCFCQFIEEIYRFKQNLQTSPSSSSKKITNFSAKIFGNQISRNRTATTTQSNDSKTIKSSLDTK</sequence>
<feature type="compositionally biased region" description="Polar residues" evidence="1">
    <location>
        <begin position="1"/>
        <end position="12"/>
    </location>
</feature>
<feature type="transmembrane region" description="Helical" evidence="2">
    <location>
        <begin position="209"/>
        <end position="228"/>
    </location>
</feature>
<reference evidence="5" key="1">
    <citation type="journal article" date="2020" name="PLoS Negl. Trop. Dis.">
        <title>High-quality nuclear genome for Sarcoptes scabiei-A critical resource for a neglected parasite.</title>
        <authorList>
            <person name="Korhonen P.K."/>
            <person name="Gasser R.B."/>
            <person name="Ma G."/>
            <person name="Wang T."/>
            <person name="Stroehlein A.J."/>
            <person name="Young N.D."/>
            <person name="Ang C.S."/>
            <person name="Fernando D.D."/>
            <person name="Lu H.C."/>
            <person name="Taylor S."/>
            <person name="Reynolds S.L."/>
            <person name="Mofiz E."/>
            <person name="Najaraj S.H."/>
            <person name="Gowda H."/>
            <person name="Madugundu A."/>
            <person name="Renuse S."/>
            <person name="Holt D."/>
            <person name="Pandey A."/>
            <person name="Papenfuss A.T."/>
            <person name="Fischer K."/>
        </authorList>
    </citation>
    <scope>NUCLEOTIDE SEQUENCE [LARGE SCALE GENOMIC DNA]</scope>
</reference>
<protein>
    <submittedName>
        <fullName evidence="3 4">Uncharacterized protein</fullName>
    </submittedName>
</protein>
<reference evidence="3" key="2">
    <citation type="submission" date="2020-01" db="EMBL/GenBank/DDBJ databases">
        <authorList>
            <person name="Korhonen P.K.K."/>
            <person name="Guangxu M.G."/>
            <person name="Wang T.W."/>
            <person name="Stroehlein A.J.S."/>
            <person name="Young N.D."/>
            <person name="Ang C.-S.A."/>
            <person name="Fernando D.W.F."/>
            <person name="Lu H.L."/>
            <person name="Taylor S.T."/>
            <person name="Ehtesham M.E.M."/>
            <person name="Najaraj S.H.N."/>
            <person name="Harsha G.H.G."/>
            <person name="Madugundu A.M."/>
            <person name="Renuse S.R."/>
            <person name="Holt D.H."/>
            <person name="Pandey A.P."/>
            <person name="Papenfuss A.P."/>
            <person name="Gasser R.B.G."/>
            <person name="Fischer K.F."/>
        </authorList>
    </citation>
    <scope>NUCLEOTIDE SEQUENCE</scope>
    <source>
        <strain evidence="3">SSS_KF_BRIS2020</strain>
    </source>
</reference>
<feature type="region of interest" description="Disordered" evidence="1">
    <location>
        <begin position="1"/>
        <end position="70"/>
    </location>
</feature>
<dbReference type="OrthoDB" id="8250049at2759"/>
<keyword evidence="5" id="KW-1185">Reference proteome</keyword>
<keyword evidence="2" id="KW-1133">Transmembrane helix</keyword>
<dbReference type="OMA" id="NAYTICY"/>
<dbReference type="PANTHER" id="PTHR31193">
    <property type="entry name" value="TRANSMEMBRANE PROTEIN C9ORF91"/>
    <property type="match status" value="1"/>
</dbReference>
<feature type="compositionally biased region" description="Polar residues" evidence="1">
    <location>
        <begin position="52"/>
        <end position="70"/>
    </location>
</feature>
<reference evidence="4" key="3">
    <citation type="submission" date="2022-06" db="UniProtKB">
        <authorList>
            <consortium name="EnsemblMetazoa"/>
        </authorList>
    </citation>
    <scope>IDENTIFICATION</scope>
</reference>
<feature type="region of interest" description="Disordered" evidence="1">
    <location>
        <begin position="457"/>
        <end position="476"/>
    </location>
</feature>
<feature type="transmembrane region" description="Helical" evidence="2">
    <location>
        <begin position="234"/>
        <end position="255"/>
    </location>
</feature>
<dbReference type="Pfam" id="PF14800">
    <property type="entry name" value="DUF4481"/>
    <property type="match status" value="1"/>
</dbReference>
<evidence type="ECO:0000256" key="2">
    <source>
        <dbReference type="SAM" id="Phobius"/>
    </source>
</evidence>
<dbReference type="Proteomes" id="UP000070412">
    <property type="component" value="Unassembled WGS sequence"/>
</dbReference>
<evidence type="ECO:0000313" key="3">
    <source>
        <dbReference type="EMBL" id="KAF7494519.1"/>
    </source>
</evidence>
<feature type="region of interest" description="Disordered" evidence="1">
    <location>
        <begin position="379"/>
        <end position="405"/>
    </location>
</feature>
<keyword evidence="2" id="KW-0812">Transmembrane</keyword>
<gene>
    <name evidence="3" type="ORF">SSS_1777</name>
</gene>
<proteinExistence type="predicted"/>
<feature type="compositionally biased region" description="Low complexity" evidence="1">
    <location>
        <begin position="389"/>
        <end position="401"/>
    </location>
</feature>
<evidence type="ECO:0000256" key="1">
    <source>
        <dbReference type="SAM" id="MobiDB-lite"/>
    </source>
</evidence>
<evidence type="ECO:0000313" key="5">
    <source>
        <dbReference type="Proteomes" id="UP000070412"/>
    </source>
</evidence>